<dbReference type="SUPFAM" id="SSF56925">
    <property type="entry name" value="OMPA-like"/>
    <property type="match status" value="1"/>
</dbReference>
<dbReference type="EMBL" id="JPWF01000018">
    <property type="protein sequence ID" value="RCK31769.1"/>
    <property type="molecule type" value="Genomic_DNA"/>
</dbReference>
<dbReference type="AlphaFoldDB" id="A0A367W1M3"/>
<feature type="chain" id="PRO_5016579120" description="Outer membrane beta-barrel protein" evidence="1">
    <location>
        <begin position="28"/>
        <end position="420"/>
    </location>
</feature>
<reference evidence="2 3" key="1">
    <citation type="submission" date="2014-07" db="EMBL/GenBank/DDBJ databases">
        <title>Draft genome sequence of Thalassospira profundimaris 35.</title>
        <authorList>
            <person name="Lai Q."/>
            <person name="Shao Z."/>
        </authorList>
    </citation>
    <scope>NUCLEOTIDE SEQUENCE [LARGE SCALE GENOMIC DNA]</scope>
    <source>
        <strain evidence="2 3">35</strain>
    </source>
</reference>
<sequence length="420" mass="46911">MSFLKGGLLSTVAAGAIAAAVVTPVHAQEQVNPNQGVAQRTAEGYDPVGMPVGSFRFFPKVEVVEDYNDNIYKSDTDESDDFITKVKPTLNLRSDWNQHSLQFDAGAEVGRYASSDDDDYEDYNFGVRGRYDASQALKFNASGKYLFGHEDRGGDDVATDAAAPVEYEQMDGELGVTYKPNRFSIGARATAKDYDYDDNRTLLGGTTNNDDRDRFETLGEVRLGYEIQDGYEAYLKSSYNDRDYDDRVDDNNENRDSDGYKVQAGIAIDLDRLIRADLAAGWMEQDYTDSSLRDVDGYSLDARVRWNLTELTTIRGTASRSINETTTANASSTIGTNFGVGVDHEFLRNLVAKADLKYGLSEYEGLTREDDKYTASVGIDYKLNRNFYAGAKYQFEERDSNQNTNDYDQNIFTITLGAQF</sequence>
<dbReference type="RefSeq" id="WP_114104069.1">
    <property type="nucleotide sequence ID" value="NZ_JPWF01000018.1"/>
</dbReference>
<dbReference type="Proteomes" id="UP000253226">
    <property type="component" value="Unassembled WGS sequence"/>
</dbReference>
<evidence type="ECO:0008006" key="4">
    <source>
        <dbReference type="Google" id="ProtNLM"/>
    </source>
</evidence>
<dbReference type="OrthoDB" id="7398962at2"/>
<gene>
    <name evidence="2" type="ORF">TH19_20340</name>
</gene>
<accession>A0A367W1M3</accession>
<dbReference type="SUPFAM" id="SSF56935">
    <property type="entry name" value="Porins"/>
    <property type="match status" value="1"/>
</dbReference>
<feature type="signal peptide" evidence="1">
    <location>
        <begin position="1"/>
        <end position="27"/>
    </location>
</feature>
<dbReference type="InterPro" id="IPR011250">
    <property type="entry name" value="OMP/PagP_B-barrel"/>
</dbReference>
<evidence type="ECO:0000313" key="2">
    <source>
        <dbReference type="EMBL" id="RCK31769.1"/>
    </source>
</evidence>
<evidence type="ECO:0000313" key="3">
    <source>
        <dbReference type="Proteomes" id="UP000253226"/>
    </source>
</evidence>
<organism evidence="2 3">
    <name type="scientific">Thalassospira profundimaris</name>
    <dbReference type="NCBI Taxonomy" id="502049"/>
    <lineage>
        <taxon>Bacteria</taxon>
        <taxon>Pseudomonadati</taxon>
        <taxon>Pseudomonadota</taxon>
        <taxon>Alphaproteobacteria</taxon>
        <taxon>Rhodospirillales</taxon>
        <taxon>Thalassospiraceae</taxon>
        <taxon>Thalassospira</taxon>
    </lineage>
</organism>
<evidence type="ECO:0000256" key="1">
    <source>
        <dbReference type="SAM" id="SignalP"/>
    </source>
</evidence>
<dbReference type="Pfam" id="PF10082">
    <property type="entry name" value="BBP2_2"/>
    <property type="match status" value="1"/>
</dbReference>
<dbReference type="InterPro" id="IPR023614">
    <property type="entry name" value="Porin_dom_sf"/>
</dbReference>
<keyword evidence="1" id="KW-0732">Signal</keyword>
<proteinExistence type="predicted"/>
<name>A0A367W1M3_9PROT</name>
<dbReference type="InterPro" id="IPR018759">
    <property type="entry name" value="BBP2_2"/>
</dbReference>
<comment type="caution">
    <text evidence="2">The sequence shown here is derived from an EMBL/GenBank/DDBJ whole genome shotgun (WGS) entry which is preliminary data.</text>
</comment>
<protein>
    <recommendedName>
        <fullName evidence="4">Outer membrane beta-barrel protein</fullName>
    </recommendedName>
</protein>
<dbReference type="Gene3D" id="2.40.160.10">
    <property type="entry name" value="Porin"/>
    <property type="match status" value="1"/>
</dbReference>